<dbReference type="Proteomes" id="UP000490980">
    <property type="component" value="Unassembled WGS sequence"/>
</dbReference>
<evidence type="ECO:0000313" key="2">
    <source>
        <dbReference type="Proteomes" id="UP000490980"/>
    </source>
</evidence>
<reference evidence="1 2" key="1">
    <citation type="submission" date="2020-03" db="EMBL/GenBank/DDBJ databases">
        <authorList>
            <person name="Lai Q."/>
        </authorList>
    </citation>
    <scope>NUCLEOTIDE SEQUENCE [LARGE SCALE GENOMIC DNA]</scope>
    <source>
        <strain evidence="1 2">CCUG 25036</strain>
    </source>
</reference>
<name>A0A7X5ZHQ3_9GAMM</name>
<comment type="caution">
    <text evidence="1">The sequence shown here is derived from an EMBL/GenBank/DDBJ whole genome shotgun (WGS) entry which is preliminary data.</text>
</comment>
<dbReference type="Pfam" id="PF19740">
    <property type="entry name" value="DUF6229"/>
    <property type="match status" value="1"/>
</dbReference>
<organism evidence="1 2">
    <name type="scientific">Luteibacter anthropi</name>
    <dbReference type="NCBI Taxonomy" id="564369"/>
    <lineage>
        <taxon>Bacteria</taxon>
        <taxon>Pseudomonadati</taxon>
        <taxon>Pseudomonadota</taxon>
        <taxon>Gammaproteobacteria</taxon>
        <taxon>Lysobacterales</taxon>
        <taxon>Rhodanobacteraceae</taxon>
        <taxon>Luteibacter</taxon>
    </lineage>
</organism>
<dbReference type="RefSeq" id="WP_166946956.1">
    <property type="nucleotide sequence ID" value="NZ_JAARLZ010000003.1"/>
</dbReference>
<protein>
    <submittedName>
        <fullName evidence="1">Uncharacterized protein</fullName>
    </submittedName>
</protein>
<evidence type="ECO:0000313" key="1">
    <source>
        <dbReference type="EMBL" id="NII05840.1"/>
    </source>
</evidence>
<keyword evidence="2" id="KW-1185">Reference proteome</keyword>
<dbReference type="EMBL" id="JAARLZ010000003">
    <property type="protein sequence ID" value="NII05840.1"/>
    <property type="molecule type" value="Genomic_DNA"/>
</dbReference>
<accession>A0A7X5ZHQ3</accession>
<proteinExistence type="predicted"/>
<dbReference type="AlphaFoldDB" id="A0A7X5ZHQ3"/>
<sequence>MIVESMRASQPARRAAFWRSNACADSPAGALFANEFAEADIVGGTDIVVTDCVMCTGSIDARTRHIQCGA</sequence>
<dbReference type="InterPro" id="IPR046197">
    <property type="entry name" value="DUF6229"/>
</dbReference>
<gene>
    <name evidence="1" type="ORF">HBF25_05465</name>
</gene>